<dbReference type="KEGG" id="ips:CfP315_0661"/>
<keyword evidence="6 11" id="KW-0067">ATP-binding</keyword>
<evidence type="ECO:0000259" key="13">
    <source>
        <dbReference type="Pfam" id="PF08264"/>
    </source>
</evidence>
<proteinExistence type="inferred from homology"/>
<dbReference type="InterPro" id="IPR001412">
    <property type="entry name" value="aa-tRNA-synth_I_CS"/>
</dbReference>
<dbReference type="InterPro" id="IPR013155">
    <property type="entry name" value="M/V/L/I-tRNA-synth_anticd-bd"/>
</dbReference>
<feature type="domain" description="Aminoacyl-tRNA synthetase class Ia" evidence="12">
    <location>
        <begin position="19"/>
        <end position="570"/>
    </location>
</feature>
<dbReference type="InterPro" id="IPR009008">
    <property type="entry name" value="Val/Leu/Ile-tRNA-synth_edit"/>
</dbReference>
<dbReference type="GO" id="GO:0005524">
    <property type="term" value="F:ATP binding"/>
    <property type="evidence" value="ECO:0007669"/>
    <property type="project" value="UniProtKB-UniRule"/>
</dbReference>
<comment type="domain">
    <text evidence="11">The C-terminal coiled-coil domain is crucial for aminoacylation activity.</text>
</comment>
<dbReference type="EC" id="6.1.1.9" evidence="11"/>
<sequence length="892" mass="104183">MWVNNLSFDKNYSHKDEGKIYQFWLDNDVFLSDDKSEKESYCVVMPPPNITGSLHLGHALNQTIQDILIRFKRMCGFEVLFLPGTDHASIATEVKILENMRNEGLYKKDLGREDFLKKAWDWKEKYGGKIIEQIKKLGTSCDWRRERFTKDEICSNAVSEFFVRLYKKGLIYRGARIVNWCPNCLTSISDAEVEYKEFDDFLFTINYYICDDKLSKTSVFLSVATTRPETIFADVALAVNPKDERYSRMIGKSVFIPIENRIIPVVSDESIDIDYGTGVLKVTPGHSFEDFEIGIRHNFNVLTVINEDGTMNDNCKNYGGFDRFKVRELICEELNNSGFLQKKEKIVHNVGCCYRCGTVIEPMVSTQWFVKMNGLAKNAIDIVKNGDIVFAPKHFEKVHFHWMENIKDWCISRQLWWGHRIPAWYCGECNHITVSKNNPKKCENCNSKNIKQDEDILDTWFSSALWPFSVFGWPDSDYDKKFFPTNTLVTGRDIIFFWVSRMIFSSLELTNKIPFKHVLIHGLVRDGQGRKMSKSLGNGIDPIEVIDNYGADALRISLISGLTLGNDTRFSNEKLEGSKNFLNKVWNASRYVHMNVKNLNIKFEDLEIKSLKLTHNLWILSKFSSLIDEIYKNFDEFELGLIFQKIYDFFWDDFCDWYLEIVKFDFKSGEEKVLETSKVVFYLLINILKVLHPFAPFITEKIFKIFNSDPCVSISVSKFPKPIKFKDTKSESKISEIINIIKKIRVWNNENLNDKNTRPDAYILCDENRKVLLKQYENIIIAFTKLKNLFFINNFDSGKFENKNFNLIFTDNFEIYVSLPRDKEKTEILSFLAKEIEGANSRLDKYKKLIDDKNFQSKAPEKVRRDISEKFYALNVKIEKLKEEKNKYTDEG</sequence>
<feature type="short sequence motif" description="'HIGH' region" evidence="11">
    <location>
        <begin position="48"/>
        <end position="58"/>
    </location>
</feature>
<evidence type="ECO:0000256" key="1">
    <source>
        <dbReference type="ARBA" id="ARBA00004496"/>
    </source>
</evidence>
<evidence type="ECO:0000259" key="12">
    <source>
        <dbReference type="Pfam" id="PF00133"/>
    </source>
</evidence>
<comment type="subunit">
    <text evidence="2 11">Monomer.</text>
</comment>
<dbReference type="InterPro" id="IPR014729">
    <property type="entry name" value="Rossmann-like_a/b/a_fold"/>
</dbReference>
<dbReference type="GO" id="GO:0006438">
    <property type="term" value="P:valyl-tRNA aminoacylation"/>
    <property type="evidence" value="ECO:0007669"/>
    <property type="project" value="UniProtKB-UniRule"/>
</dbReference>
<evidence type="ECO:0000256" key="7">
    <source>
        <dbReference type="ARBA" id="ARBA00022917"/>
    </source>
</evidence>
<evidence type="ECO:0000256" key="10">
    <source>
        <dbReference type="ARBA" id="ARBA00047552"/>
    </source>
</evidence>
<dbReference type="AlphaFoldDB" id="A0AA48I4R0"/>
<dbReference type="SUPFAM" id="SSF50677">
    <property type="entry name" value="ValRS/IleRS/LeuRS editing domain"/>
    <property type="match status" value="1"/>
</dbReference>
<dbReference type="SUPFAM" id="SSF52374">
    <property type="entry name" value="Nucleotidylyl transferase"/>
    <property type="match status" value="1"/>
</dbReference>
<dbReference type="GO" id="GO:0004832">
    <property type="term" value="F:valine-tRNA ligase activity"/>
    <property type="evidence" value="ECO:0007669"/>
    <property type="project" value="UniProtKB-UniRule"/>
</dbReference>
<dbReference type="InterPro" id="IPR009080">
    <property type="entry name" value="tRNAsynth_Ia_anticodon-bd"/>
</dbReference>
<keyword evidence="4 11" id="KW-0436">Ligase</keyword>
<dbReference type="PROSITE" id="PS00178">
    <property type="entry name" value="AA_TRNA_LIGASE_I"/>
    <property type="match status" value="1"/>
</dbReference>
<protein>
    <recommendedName>
        <fullName evidence="11">Valine--tRNA ligase</fullName>
        <ecNumber evidence="11">6.1.1.9</ecNumber>
    </recommendedName>
    <alternativeName>
        <fullName evidence="11">Valyl-tRNA synthetase</fullName>
        <shortName evidence="11">ValRS</shortName>
    </alternativeName>
</protein>
<evidence type="ECO:0000256" key="4">
    <source>
        <dbReference type="ARBA" id="ARBA00022598"/>
    </source>
</evidence>
<dbReference type="PRINTS" id="PR00986">
    <property type="entry name" value="TRNASYNTHVAL"/>
</dbReference>
<dbReference type="GO" id="GO:0005829">
    <property type="term" value="C:cytosol"/>
    <property type="evidence" value="ECO:0007669"/>
    <property type="project" value="TreeGrafter"/>
</dbReference>
<dbReference type="NCBIfam" id="NF004349">
    <property type="entry name" value="PRK05729.1"/>
    <property type="match status" value="1"/>
</dbReference>
<dbReference type="InterPro" id="IPR002300">
    <property type="entry name" value="aa-tRNA-synth_Ia"/>
</dbReference>
<keyword evidence="3 11" id="KW-0963">Cytoplasm</keyword>
<accession>A0AA48I4R0</accession>
<keyword evidence="9 11" id="KW-0030">Aminoacyl-tRNA synthetase</keyword>
<dbReference type="InterPro" id="IPR033705">
    <property type="entry name" value="Anticodon_Ia_Val"/>
</dbReference>
<gene>
    <name evidence="11" type="primary">valS</name>
    <name evidence="14" type="ORF">CfP315_0661</name>
</gene>
<dbReference type="InterPro" id="IPR002303">
    <property type="entry name" value="Valyl-tRNA_ligase"/>
</dbReference>
<feature type="short sequence motif" description="'KMSKS' region" evidence="11">
    <location>
        <begin position="531"/>
        <end position="535"/>
    </location>
</feature>
<dbReference type="Proteomes" id="UP001337580">
    <property type="component" value="Chromosome"/>
</dbReference>
<keyword evidence="8 11" id="KW-0175">Coiled coil</keyword>
<organism evidence="14">
    <name type="scientific">Candidatus Improbicoccus pseudotrichonymphae</name>
    <dbReference type="NCBI Taxonomy" id="3033792"/>
    <lineage>
        <taxon>Bacteria</taxon>
        <taxon>Bacillati</taxon>
        <taxon>Bacillota</taxon>
        <taxon>Clostridia</taxon>
        <taxon>Candidatus Improbicoccus</taxon>
    </lineage>
</organism>
<dbReference type="HAMAP" id="MF_02004">
    <property type="entry name" value="Val_tRNA_synth_type1"/>
    <property type="match status" value="1"/>
</dbReference>
<evidence type="ECO:0000256" key="2">
    <source>
        <dbReference type="ARBA" id="ARBA00011245"/>
    </source>
</evidence>
<feature type="domain" description="Methionyl/Valyl/Leucyl/Isoleucyl-tRNA synthetase anticodon-binding" evidence="13">
    <location>
        <begin position="617"/>
        <end position="747"/>
    </location>
</feature>
<evidence type="ECO:0000256" key="3">
    <source>
        <dbReference type="ARBA" id="ARBA00022490"/>
    </source>
</evidence>
<evidence type="ECO:0000313" key="14">
    <source>
        <dbReference type="EMBL" id="BED92079.1"/>
    </source>
</evidence>
<dbReference type="PANTHER" id="PTHR11946">
    <property type="entry name" value="VALYL-TRNA SYNTHETASES"/>
    <property type="match status" value="1"/>
</dbReference>
<comment type="subcellular location">
    <subcellularLocation>
        <location evidence="1 11">Cytoplasm</location>
    </subcellularLocation>
</comment>
<dbReference type="GO" id="GO:0002161">
    <property type="term" value="F:aminoacyl-tRNA deacylase activity"/>
    <property type="evidence" value="ECO:0007669"/>
    <property type="project" value="InterPro"/>
</dbReference>
<dbReference type="Gene3D" id="3.40.50.620">
    <property type="entry name" value="HUPs"/>
    <property type="match status" value="2"/>
</dbReference>
<name>A0AA48I4R0_9FIRM</name>
<feature type="binding site" evidence="11">
    <location>
        <position position="534"/>
    </location>
    <ligand>
        <name>ATP</name>
        <dbReference type="ChEBI" id="CHEBI:30616"/>
    </ligand>
</feature>
<dbReference type="NCBIfam" id="TIGR00422">
    <property type="entry name" value="valS"/>
    <property type="match status" value="1"/>
</dbReference>
<dbReference type="Pfam" id="PF00133">
    <property type="entry name" value="tRNA-synt_1"/>
    <property type="match status" value="1"/>
</dbReference>
<dbReference type="FunFam" id="3.40.50.620:FF:000098">
    <property type="entry name" value="Valine--tRNA ligase"/>
    <property type="match status" value="1"/>
</dbReference>
<comment type="catalytic activity">
    <reaction evidence="10 11">
        <text>tRNA(Val) + L-valine + ATP = L-valyl-tRNA(Val) + AMP + diphosphate</text>
        <dbReference type="Rhea" id="RHEA:10704"/>
        <dbReference type="Rhea" id="RHEA-COMP:9672"/>
        <dbReference type="Rhea" id="RHEA-COMP:9708"/>
        <dbReference type="ChEBI" id="CHEBI:30616"/>
        <dbReference type="ChEBI" id="CHEBI:33019"/>
        <dbReference type="ChEBI" id="CHEBI:57762"/>
        <dbReference type="ChEBI" id="CHEBI:78442"/>
        <dbReference type="ChEBI" id="CHEBI:78537"/>
        <dbReference type="ChEBI" id="CHEBI:456215"/>
        <dbReference type="EC" id="6.1.1.9"/>
    </reaction>
</comment>
<reference evidence="14" key="1">
    <citation type="journal article" date="2023" name="ISME J.">
        <title>Emergence of putative energy parasites within Clostridia revealed by genome analysis of a novel endosymbiotic clade.</title>
        <authorList>
            <person name="Takahashi K."/>
            <person name="Kuwahara H."/>
            <person name="Horikawa Y."/>
            <person name="Izawa K."/>
            <person name="Kato D."/>
            <person name="Inagaki T."/>
            <person name="Yuki M."/>
            <person name="Ohkuma M."/>
            <person name="Hongoh Y."/>
        </authorList>
    </citation>
    <scope>NUCLEOTIDE SEQUENCE</scope>
    <source>
        <strain evidence="14">CfP3-15</strain>
    </source>
</reference>
<evidence type="ECO:0000256" key="6">
    <source>
        <dbReference type="ARBA" id="ARBA00022840"/>
    </source>
</evidence>
<evidence type="ECO:0000256" key="9">
    <source>
        <dbReference type="ARBA" id="ARBA00023146"/>
    </source>
</evidence>
<dbReference type="Gene3D" id="1.10.730.10">
    <property type="entry name" value="Isoleucyl-tRNA Synthetase, Domain 1"/>
    <property type="match status" value="1"/>
</dbReference>
<feature type="coiled-coil region" evidence="11">
    <location>
        <begin position="829"/>
        <end position="891"/>
    </location>
</feature>
<comment type="function">
    <text evidence="11">Catalyzes the attachment of valine to tRNA(Val). As ValRS can inadvertently accommodate and process structurally similar amino acids such as threonine, to avoid such errors, it has a 'posttransfer' editing activity that hydrolyzes mischarged Thr-tRNA(Val) in a tRNA-dependent manner.</text>
</comment>
<dbReference type="FunFam" id="3.40.50.620:FF:000032">
    <property type="entry name" value="Valine--tRNA ligase"/>
    <property type="match status" value="1"/>
</dbReference>
<comment type="domain">
    <text evidence="11">ValRS has two distinct active sites: one for aminoacylation and one for editing. The misactivated threonine is translocated from the active site to the editing site.</text>
</comment>
<dbReference type="CDD" id="cd07962">
    <property type="entry name" value="Anticodon_Ia_Val"/>
    <property type="match status" value="1"/>
</dbReference>
<keyword evidence="5 11" id="KW-0547">Nucleotide-binding</keyword>
<evidence type="ECO:0000256" key="5">
    <source>
        <dbReference type="ARBA" id="ARBA00022741"/>
    </source>
</evidence>
<keyword evidence="7 11" id="KW-0648">Protein biosynthesis</keyword>
<evidence type="ECO:0000256" key="11">
    <source>
        <dbReference type="HAMAP-Rule" id="MF_02004"/>
    </source>
</evidence>
<dbReference type="Pfam" id="PF08264">
    <property type="entry name" value="Anticodon_1"/>
    <property type="match status" value="1"/>
</dbReference>
<dbReference type="SUPFAM" id="SSF47323">
    <property type="entry name" value="Anticodon-binding domain of a subclass of class I aminoacyl-tRNA synthetases"/>
    <property type="match status" value="1"/>
</dbReference>
<dbReference type="CDD" id="cd00817">
    <property type="entry name" value="ValRS_core"/>
    <property type="match status" value="1"/>
</dbReference>
<dbReference type="EMBL" id="AP027924">
    <property type="protein sequence ID" value="BED92079.1"/>
    <property type="molecule type" value="Genomic_DNA"/>
</dbReference>
<dbReference type="PANTHER" id="PTHR11946:SF93">
    <property type="entry name" value="VALINE--TRNA LIGASE, CHLOROPLASTIC_MITOCHONDRIAL 2"/>
    <property type="match status" value="1"/>
</dbReference>
<evidence type="ECO:0000256" key="8">
    <source>
        <dbReference type="ARBA" id="ARBA00023054"/>
    </source>
</evidence>
<comment type="similarity">
    <text evidence="11">Belongs to the class-I aminoacyl-tRNA synthetase family. ValS type 1 subfamily.</text>
</comment>